<proteinExistence type="predicted"/>
<evidence type="ECO:0000313" key="3">
    <source>
        <dbReference type="Proteomes" id="UP000214720"/>
    </source>
</evidence>
<evidence type="ECO:0000256" key="1">
    <source>
        <dbReference type="SAM" id="MobiDB-lite"/>
    </source>
</evidence>
<evidence type="ECO:0000313" key="2">
    <source>
        <dbReference type="EMBL" id="OXC74564.1"/>
    </source>
</evidence>
<dbReference type="AlphaFoldDB" id="A0A226WTP8"/>
<reference evidence="3" key="1">
    <citation type="submission" date="2017-01" db="EMBL/GenBank/DDBJ databases">
        <title>Genome Analysis of Deinococcus marmoris KOPRI26562.</title>
        <authorList>
            <person name="Kim J.H."/>
            <person name="Oh H.-M."/>
        </authorList>
    </citation>
    <scope>NUCLEOTIDE SEQUENCE [LARGE SCALE GENOMIC DNA]</scope>
    <source>
        <strain evidence="3">PAMC 26633</strain>
    </source>
</reference>
<gene>
    <name evidence="2" type="ORF">BSU04_31555</name>
</gene>
<dbReference type="EMBL" id="MTHB01000209">
    <property type="protein sequence ID" value="OXC74564.1"/>
    <property type="molecule type" value="Genomic_DNA"/>
</dbReference>
<accession>A0A226WTP8</accession>
<feature type="region of interest" description="Disordered" evidence="1">
    <location>
        <begin position="1"/>
        <end position="46"/>
    </location>
</feature>
<organism evidence="2 3">
    <name type="scientific">Caballeronia sordidicola</name>
    <name type="common">Burkholderia sordidicola</name>
    <dbReference type="NCBI Taxonomy" id="196367"/>
    <lineage>
        <taxon>Bacteria</taxon>
        <taxon>Pseudomonadati</taxon>
        <taxon>Pseudomonadota</taxon>
        <taxon>Betaproteobacteria</taxon>
        <taxon>Burkholderiales</taxon>
        <taxon>Burkholderiaceae</taxon>
        <taxon>Caballeronia</taxon>
    </lineage>
</organism>
<sequence>MSTSIDPFDPSTHRGSSSRSCGANGMPPSGGRITCAHSLHKQLDNR</sequence>
<name>A0A226WTP8_CABSO</name>
<comment type="caution">
    <text evidence="2">The sequence shown here is derived from an EMBL/GenBank/DDBJ whole genome shotgun (WGS) entry which is preliminary data.</text>
</comment>
<protein>
    <submittedName>
        <fullName evidence="2">Uncharacterized protein</fullName>
    </submittedName>
</protein>
<dbReference type="Proteomes" id="UP000214720">
    <property type="component" value="Unassembled WGS sequence"/>
</dbReference>